<organism evidence="1 2">
    <name type="scientific">Parnassius mnemosyne</name>
    <name type="common">clouded apollo</name>
    <dbReference type="NCBI Taxonomy" id="213953"/>
    <lineage>
        <taxon>Eukaryota</taxon>
        <taxon>Metazoa</taxon>
        <taxon>Ecdysozoa</taxon>
        <taxon>Arthropoda</taxon>
        <taxon>Hexapoda</taxon>
        <taxon>Insecta</taxon>
        <taxon>Pterygota</taxon>
        <taxon>Neoptera</taxon>
        <taxon>Endopterygota</taxon>
        <taxon>Lepidoptera</taxon>
        <taxon>Glossata</taxon>
        <taxon>Ditrysia</taxon>
        <taxon>Papilionoidea</taxon>
        <taxon>Papilionidae</taxon>
        <taxon>Parnassiinae</taxon>
        <taxon>Parnassini</taxon>
        <taxon>Parnassius</taxon>
        <taxon>Driopa</taxon>
    </lineage>
</organism>
<evidence type="ECO:0000313" key="1">
    <source>
        <dbReference type="EMBL" id="CAK1591072.1"/>
    </source>
</evidence>
<keyword evidence="2" id="KW-1185">Reference proteome</keyword>
<sequence length="128" mass="15155">MYGGEKKNIMKKPACVRILGMKRSITPDIMDSETKNRPISPSLLRPTRYNIKEDKNKARLRVQTKSECCATYINDDRRNEYFAQLLTEELKYINPCMKTRCYIKILNFLNEVKNYHTNQIEVTDTERI</sequence>
<gene>
    <name evidence="1" type="ORF">PARMNEM_LOCUS11354</name>
</gene>
<evidence type="ECO:0000313" key="2">
    <source>
        <dbReference type="Proteomes" id="UP001314205"/>
    </source>
</evidence>
<dbReference type="AlphaFoldDB" id="A0AAV1L9R7"/>
<dbReference type="EMBL" id="CAVLGL010000086">
    <property type="protein sequence ID" value="CAK1591072.1"/>
    <property type="molecule type" value="Genomic_DNA"/>
</dbReference>
<proteinExistence type="predicted"/>
<dbReference type="Proteomes" id="UP001314205">
    <property type="component" value="Unassembled WGS sequence"/>
</dbReference>
<protein>
    <submittedName>
        <fullName evidence="1">Uncharacterized protein</fullName>
    </submittedName>
</protein>
<comment type="caution">
    <text evidence="1">The sequence shown here is derived from an EMBL/GenBank/DDBJ whole genome shotgun (WGS) entry which is preliminary data.</text>
</comment>
<reference evidence="1 2" key="1">
    <citation type="submission" date="2023-11" db="EMBL/GenBank/DDBJ databases">
        <authorList>
            <person name="Hedman E."/>
            <person name="Englund M."/>
            <person name="Stromberg M."/>
            <person name="Nyberg Akerstrom W."/>
            <person name="Nylinder S."/>
            <person name="Jareborg N."/>
            <person name="Kallberg Y."/>
            <person name="Kronander E."/>
        </authorList>
    </citation>
    <scope>NUCLEOTIDE SEQUENCE [LARGE SCALE GENOMIC DNA]</scope>
</reference>
<name>A0AAV1L9R7_9NEOP</name>
<accession>A0AAV1L9R7</accession>